<gene>
    <name evidence="1" type="ORF">PoB_001186500</name>
</gene>
<name>A0AAV3YSD9_9GAST</name>
<sequence>MYCWTRELLPPVCAYANKGTRLDGGIFVGLLVTVVFDKMCWAFWRSPCSHIVGVVLPCLDSRVRGVAGAKFVSSGGLKRRP</sequence>
<evidence type="ECO:0000313" key="1">
    <source>
        <dbReference type="EMBL" id="GFN85359.1"/>
    </source>
</evidence>
<comment type="caution">
    <text evidence="1">The sequence shown here is derived from an EMBL/GenBank/DDBJ whole genome shotgun (WGS) entry which is preliminary data.</text>
</comment>
<accession>A0AAV3YSD9</accession>
<proteinExistence type="predicted"/>
<evidence type="ECO:0000313" key="2">
    <source>
        <dbReference type="Proteomes" id="UP000735302"/>
    </source>
</evidence>
<reference evidence="1 2" key="1">
    <citation type="journal article" date="2021" name="Elife">
        <title>Chloroplast acquisition without the gene transfer in kleptoplastic sea slugs, Plakobranchus ocellatus.</title>
        <authorList>
            <person name="Maeda T."/>
            <person name="Takahashi S."/>
            <person name="Yoshida T."/>
            <person name="Shimamura S."/>
            <person name="Takaki Y."/>
            <person name="Nagai Y."/>
            <person name="Toyoda A."/>
            <person name="Suzuki Y."/>
            <person name="Arimoto A."/>
            <person name="Ishii H."/>
            <person name="Satoh N."/>
            <person name="Nishiyama T."/>
            <person name="Hasebe M."/>
            <person name="Maruyama T."/>
            <person name="Minagawa J."/>
            <person name="Obokata J."/>
            <person name="Shigenobu S."/>
        </authorList>
    </citation>
    <scope>NUCLEOTIDE SEQUENCE [LARGE SCALE GENOMIC DNA]</scope>
</reference>
<dbReference type="Proteomes" id="UP000735302">
    <property type="component" value="Unassembled WGS sequence"/>
</dbReference>
<protein>
    <submittedName>
        <fullName evidence="1">Uncharacterized protein</fullName>
    </submittedName>
</protein>
<dbReference type="AlphaFoldDB" id="A0AAV3YSD9"/>
<keyword evidence="2" id="KW-1185">Reference proteome</keyword>
<dbReference type="EMBL" id="BLXT01001405">
    <property type="protein sequence ID" value="GFN85359.1"/>
    <property type="molecule type" value="Genomic_DNA"/>
</dbReference>
<organism evidence="1 2">
    <name type="scientific">Plakobranchus ocellatus</name>
    <dbReference type="NCBI Taxonomy" id="259542"/>
    <lineage>
        <taxon>Eukaryota</taxon>
        <taxon>Metazoa</taxon>
        <taxon>Spiralia</taxon>
        <taxon>Lophotrochozoa</taxon>
        <taxon>Mollusca</taxon>
        <taxon>Gastropoda</taxon>
        <taxon>Heterobranchia</taxon>
        <taxon>Euthyneura</taxon>
        <taxon>Panpulmonata</taxon>
        <taxon>Sacoglossa</taxon>
        <taxon>Placobranchoidea</taxon>
        <taxon>Plakobranchidae</taxon>
        <taxon>Plakobranchus</taxon>
    </lineage>
</organism>